<feature type="compositionally biased region" description="Basic and acidic residues" evidence="1">
    <location>
        <begin position="1"/>
        <end position="32"/>
    </location>
</feature>
<evidence type="ECO:0000313" key="3">
    <source>
        <dbReference type="Proteomes" id="UP000054217"/>
    </source>
</evidence>
<reference evidence="2 3" key="1">
    <citation type="submission" date="2014-04" db="EMBL/GenBank/DDBJ databases">
        <authorList>
            <consortium name="DOE Joint Genome Institute"/>
            <person name="Kuo A."/>
            <person name="Kohler A."/>
            <person name="Costa M.D."/>
            <person name="Nagy L.G."/>
            <person name="Floudas D."/>
            <person name="Copeland A."/>
            <person name="Barry K.W."/>
            <person name="Cichocki N."/>
            <person name="Veneault-Fourrey C."/>
            <person name="LaButti K."/>
            <person name="Lindquist E.A."/>
            <person name="Lipzen A."/>
            <person name="Lundell T."/>
            <person name="Morin E."/>
            <person name="Murat C."/>
            <person name="Sun H."/>
            <person name="Tunlid A."/>
            <person name="Henrissat B."/>
            <person name="Grigoriev I.V."/>
            <person name="Hibbett D.S."/>
            <person name="Martin F."/>
            <person name="Nordberg H.P."/>
            <person name="Cantor M.N."/>
            <person name="Hua S.X."/>
        </authorList>
    </citation>
    <scope>NUCLEOTIDE SEQUENCE [LARGE SCALE GENOMIC DNA]</scope>
    <source>
        <strain evidence="2 3">Marx 270</strain>
    </source>
</reference>
<proteinExistence type="predicted"/>
<accession>A0A0C3IS17</accession>
<evidence type="ECO:0000256" key="1">
    <source>
        <dbReference type="SAM" id="MobiDB-lite"/>
    </source>
</evidence>
<organism evidence="2 3">
    <name type="scientific">Pisolithus tinctorius Marx 270</name>
    <dbReference type="NCBI Taxonomy" id="870435"/>
    <lineage>
        <taxon>Eukaryota</taxon>
        <taxon>Fungi</taxon>
        <taxon>Dikarya</taxon>
        <taxon>Basidiomycota</taxon>
        <taxon>Agaricomycotina</taxon>
        <taxon>Agaricomycetes</taxon>
        <taxon>Agaricomycetidae</taxon>
        <taxon>Boletales</taxon>
        <taxon>Sclerodermatineae</taxon>
        <taxon>Pisolithaceae</taxon>
        <taxon>Pisolithus</taxon>
    </lineage>
</organism>
<dbReference type="Proteomes" id="UP000054217">
    <property type="component" value="Unassembled WGS sequence"/>
</dbReference>
<dbReference type="HOGENOM" id="CLU_2813450_0_0_1"/>
<dbReference type="InParanoid" id="A0A0C3IS17"/>
<feature type="region of interest" description="Disordered" evidence="1">
    <location>
        <begin position="1"/>
        <end position="54"/>
    </location>
</feature>
<dbReference type="AlphaFoldDB" id="A0A0C3IS17"/>
<protein>
    <submittedName>
        <fullName evidence="2">Uncharacterized protein</fullName>
    </submittedName>
</protein>
<reference evidence="3" key="2">
    <citation type="submission" date="2015-01" db="EMBL/GenBank/DDBJ databases">
        <title>Evolutionary Origins and Diversification of the Mycorrhizal Mutualists.</title>
        <authorList>
            <consortium name="DOE Joint Genome Institute"/>
            <consortium name="Mycorrhizal Genomics Consortium"/>
            <person name="Kohler A."/>
            <person name="Kuo A."/>
            <person name="Nagy L.G."/>
            <person name="Floudas D."/>
            <person name="Copeland A."/>
            <person name="Barry K.W."/>
            <person name="Cichocki N."/>
            <person name="Veneault-Fourrey C."/>
            <person name="LaButti K."/>
            <person name="Lindquist E.A."/>
            <person name="Lipzen A."/>
            <person name="Lundell T."/>
            <person name="Morin E."/>
            <person name="Murat C."/>
            <person name="Riley R."/>
            <person name="Ohm R."/>
            <person name="Sun H."/>
            <person name="Tunlid A."/>
            <person name="Henrissat B."/>
            <person name="Grigoriev I.V."/>
            <person name="Hibbett D.S."/>
            <person name="Martin F."/>
        </authorList>
    </citation>
    <scope>NUCLEOTIDE SEQUENCE [LARGE SCALE GENOMIC DNA]</scope>
    <source>
        <strain evidence="3">Marx 270</strain>
    </source>
</reference>
<sequence>MDRHPMDKDAEKRRTEVMKKLGDLRGASHHENVSTSLPATQRFVPSIPHDTDITDPVDATRLVLPLF</sequence>
<evidence type="ECO:0000313" key="2">
    <source>
        <dbReference type="EMBL" id="KIN99707.1"/>
    </source>
</evidence>
<keyword evidence="3" id="KW-1185">Reference proteome</keyword>
<gene>
    <name evidence="2" type="ORF">M404DRAFT_1004430</name>
</gene>
<name>A0A0C3IS17_PISTI</name>
<dbReference type="EMBL" id="KN832002">
    <property type="protein sequence ID" value="KIN99707.1"/>
    <property type="molecule type" value="Genomic_DNA"/>
</dbReference>